<proteinExistence type="predicted"/>
<keyword evidence="4" id="KW-1185">Reference proteome</keyword>
<keyword evidence="1" id="KW-0488">Methylation</keyword>
<comment type="caution">
    <text evidence="3">The sequence shown here is derived from an EMBL/GenBank/DDBJ whole genome shotgun (WGS) entry which is preliminary data.</text>
</comment>
<dbReference type="InterPro" id="IPR045584">
    <property type="entry name" value="Pilin-like"/>
</dbReference>
<evidence type="ECO:0000256" key="1">
    <source>
        <dbReference type="ARBA" id="ARBA00022481"/>
    </source>
</evidence>
<dbReference type="PRINTS" id="PR00813">
    <property type="entry name" value="BCTERIALGSPG"/>
</dbReference>
<dbReference type="AlphaFoldDB" id="A0AAE3VH67"/>
<dbReference type="Proteomes" id="UP001238163">
    <property type="component" value="Unassembled WGS sequence"/>
</dbReference>
<accession>A0AAE3VH67</accession>
<dbReference type="InterPro" id="IPR011453">
    <property type="entry name" value="DUF1559"/>
</dbReference>
<dbReference type="InterPro" id="IPR000983">
    <property type="entry name" value="Bac_GSPG_pilin"/>
</dbReference>
<dbReference type="EMBL" id="JAUSVL010000001">
    <property type="protein sequence ID" value="MDQ0290474.1"/>
    <property type="molecule type" value="Genomic_DNA"/>
</dbReference>
<sequence length="213" mass="23091">MFTLIELLVVIAIIAILAAMLLPALSKARNKARTISCASNLKQIGVGLTMYPSDNEEYIHMAYGTYFTTKWESGPGFPLLLQPYVGDDKVFVCPTDSNVLVANGWKMSSFKLSYIASYGAHAPGESYGALTSGTKLSNIERPSEAFSTGPNHDTAGSTAVQMGFNHSSIEDRVARFRHDTSANWLYVDGHVDSVKGASLTGATSTDVRLKSWR</sequence>
<evidence type="ECO:0000313" key="3">
    <source>
        <dbReference type="EMBL" id="MDQ0290474.1"/>
    </source>
</evidence>
<feature type="domain" description="DUF1559" evidence="2">
    <location>
        <begin position="27"/>
        <end position="57"/>
    </location>
</feature>
<dbReference type="GO" id="GO:0015627">
    <property type="term" value="C:type II protein secretion system complex"/>
    <property type="evidence" value="ECO:0007669"/>
    <property type="project" value="InterPro"/>
</dbReference>
<protein>
    <submittedName>
        <fullName evidence="3">Prepilin-type N-terminal cleavage/methylation domain-containing protein/prepilin-type processing-associated H-X9-DG protein</fullName>
    </submittedName>
</protein>
<dbReference type="Gene3D" id="3.30.700.10">
    <property type="entry name" value="Glycoprotein, Type 4 Pilin"/>
    <property type="match status" value="1"/>
</dbReference>
<dbReference type="InterPro" id="IPR012902">
    <property type="entry name" value="N_methyl_site"/>
</dbReference>
<dbReference type="Pfam" id="PF07596">
    <property type="entry name" value="SBP_bac_10"/>
    <property type="match status" value="1"/>
</dbReference>
<name>A0AAE3VH67_9BACT</name>
<dbReference type="SUPFAM" id="SSF54523">
    <property type="entry name" value="Pili subunits"/>
    <property type="match status" value="1"/>
</dbReference>
<dbReference type="Pfam" id="PF07963">
    <property type="entry name" value="N_methyl"/>
    <property type="match status" value="1"/>
</dbReference>
<gene>
    <name evidence="3" type="ORF">J3R75_002581</name>
</gene>
<dbReference type="NCBIfam" id="TIGR02532">
    <property type="entry name" value="IV_pilin_GFxxxE"/>
    <property type="match status" value="1"/>
</dbReference>
<evidence type="ECO:0000259" key="2">
    <source>
        <dbReference type="Pfam" id="PF07596"/>
    </source>
</evidence>
<dbReference type="PANTHER" id="PTHR30093:SF2">
    <property type="entry name" value="TYPE II SECRETION SYSTEM PROTEIN H"/>
    <property type="match status" value="1"/>
</dbReference>
<reference evidence="3" key="1">
    <citation type="submission" date="2023-07" db="EMBL/GenBank/DDBJ databases">
        <title>Genomic Encyclopedia of Type Strains, Phase IV (KMG-IV): sequencing the most valuable type-strain genomes for metagenomic binning, comparative biology and taxonomic classification.</title>
        <authorList>
            <person name="Goeker M."/>
        </authorList>
    </citation>
    <scope>NUCLEOTIDE SEQUENCE</scope>
    <source>
        <strain evidence="3">DSM 24202</strain>
    </source>
</reference>
<organism evidence="3 4">
    <name type="scientific">Oligosphaera ethanolica</name>
    <dbReference type="NCBI Taxonomy" id="760260"/>
    <lineage>
        <taxon>Bacteria</taxon>
        <taxon>Pseudomonadati</taxon>
        <taxon>Lentisphaerota</taxon>
        <taxon>Oligosphaeria</taxon>
        <taxon>Oligosphaerales</taxon>
        <taxon>Oligosphaeraceae</taxon>
        <taxon>Oligosphaera</taxon>
    </lineage>
</organism>
<dbReference type="GO" id="GO:0015628">
    <property type="term" value="P:protein secretion by the type II secretion system"/>
    <property type="evidence" value="ECO:0007669"/>
    <property type="project" value="InterPro"/>
</dbReference>
<evidence type="ECO:0000313" key="4">
    <source>
        <dbReference type="Proteomes" id="UP001238163"/>
    </source>
</evidence>
<dbReference type="PANTHER" id="PTHR30093">
    <property type="entry name" value="GENERAL SECRETION PATHWAY PROTEIN G"/>
    <property type="match status" value="1"/>
</dbReference>